<evidence type="ECO:0000256" key="1">
    <source>
        <dbReference type="SAM" id="Phobius"/>
    </source>
</evidence>
<proteinExistence type="predicted"/>
<evidence type="ECO:0000313" key="2">
    <source>
        <dbReference type="EMBL" id="CAG6497730.1"/>
    </source>
</evidence>
<dbReference type="AlphaFoldDB" id="A0A8D8G7V2"/>
<sequence>MRQNFMACCWRYVFKRKSSEKSSTRLLHLKIYDVCVCVCFLHLLLILVVLFCFVFMEMLRFINSGTKLVFMWMIRFVPSHFGINGLFLNAFCVFFFLLLFYKIWKGLHPFCGLRKLLLLLCCVNVCICFVYFRNGLN</sequence>
<feature type="transmembrane region" description="Helical" evidence="1">
    <location>
        <begin position="31"/>
        <end position="56"/>
    </location>
</feature>
<feature type="transmembrane region" description="Helical" evidence="1">
    <location>
        <begin position="113"/>
        <end position="132"/>
    </location>
</feature>
<keyword evidence="1" id="KW-1133">Transmembrane helix</keyword>
<keyword evidence="1" id="KW-0472">Membrane</keyword>
<dbReference type="EMBL" id="HBUE01133931">
    <property type="protein sequence ID" value="CAG6497730.1"/>
    <property type="molecule type" value="Transcribed_RNA"/>
</dbReference>
<accession>A0A8D8G7V2</accession>
<protein>
    <submittedName>
        <fullName evidence="2">(northern house mosquito) hypothetical protein</fullName>
    </submittedName>
</protein>
<name>A0A8D8G7V2_CULPI</name>
<organism evidence="2">
    <name type="scientific">Culex pipiens</name>
    <name type="common">House mosquito</name>
    <dbReference type="NCBI Taxonomy" id="7175"/>
    <lineage>
        <taxon>Eukaryota</taxon>
        <taxon>Metazoa</taxon>
        <taxon>Ecdysozoa</taxon>
        <taxon>Arthropoda</taxon>
        <taxon>Hexapoda</taxon>
        <taxon>Insecta</taxon>
        <taxon>Pterygota</taxon>
        <taxon>Neoptera</taxon>
        <taxon>Endopterygota</taxon>
        <taxon>Diptera</taxon>
        <taxon>Nematocera</taxon>
        <taxon>Culicoidea</taxon>
        <taxon>Culicidae</taxon>
        <taxon>Culicinae</taxon>
        <taxon>Culicini</taxon>
        <taxon>Culex</taxon>
        <taxon>Culex</taxon>
    </lineage>
</organism>
<reference evidence="2" key="1">
    <citation type="submission" date="2021-05" db="EMBL/GenBank/DDBJ databases">
        <authorList>
            <person name="Alioto T."/>
            <person name="Alioto T."/>
            <person name="Gomez Garrido J."/>
        </authorList>
    </citation>
    <scope>NUCLEOTIDE SEQUENCE</scope>
</reference>
<dbReference type="EMBL" id="HBUE01133915">
    <property type="protein sequence ID" value="CAG6497729.1"/>
    <property type="molecule type" value="Transcribed_RNA"/>
</dbReference>
<dbReference type="EMBL" id="HBUE01133913">
    <property type="protein sequence ID" value="CAG6497728.1"/>
    <property type="molecule type" value="Transcribed_RNA"/>
</dbReference>
<feature type="transmembrane region" description="Helical" evidence="1">
    <location>
        <begin position="76"/>
        <end position="101"/>
    </location>
</feature>
<keyword evidence="1" id="KW-0812">Transmembrane</keyword>